<keyword evidence="2" id="KW-1185">Reference proteome</keyword>
<dbReference type="Proteomes" id="UP001419268">
    <property type="component" value="Unassembled WGS sequence"/>
</dbReference>
<evidence type="ECO:0000313" key="1">
    <source>
        <dbReference type="EMBL" id="KAK9132701.1"/>
    </source>
</evidence>
<evidence type="ECO:0000313" key="2">
    <source>
        <dbReference type="Proteomes" id="UP001419268"/>
    </source>
</evidence>
<name>A0AAP0P9N6_9MAGN</name>
<sequence>MKDEPCINGSSFLLGHPFLKIARTKIDVFNGTLTMEFDGEIIKFNIYDVMRYPSDVSSIFNFDCIDTFMERVFYTSDNGDALQVMLENHLYTESFKNTLSFNSNIEDMVIELDSFSLNLCNFSFMDLSTSQFNIPPSLERAPIFELKPLLNHLKYVYLGEKDTLLMVIYTKLKSLEEELNMQYDDAGKERKLDIQESEEICNDAYKSARIYKDKTRYLMTDISLGRLHVGHKVLLFQSHLRLMRGQLRCRWIPRRSLK</sequence>
<dbReference type="EMBL" id="JBBNAG010000005">
    <property type="protein sequence ID" value="KAK9132701.1"/>
    <property type="molecule type" value="Genomic_DNA"/>
</dbReference>
<proteinExistence type="predicted"/>
<protein>
    <submittedName>
        <fullName evidence="1">Uncharacterized protein</fullName>
    </submittedName>
</protein>
<gene>
    <name evidence="1" type="ORF">Scep_012229</name>
</gene>
<reference evidence="1 2" key="1">
    <citation type="submission" date="2024-01" db="EMBL/GenBank/DDBJ databases">
        <title>Genome assemblies of Stephania.</title>
        <authorList>
            <person name="Yang L."/>
        </authorList>
    </citation>
    <scope>NUCLEOTIDE SEQUENCE [LARGE SCALE GENOMIC DNA]</scope>
    <source>
        <strain evidence="1">JXDWG</strain>
        <tissue evidence="1">Leaf</tissue>
    </source>
</reference>
<comment type="caution">
    <text evidence="1">The sequence shown here is derived from an EMBL/GenBank/DDBJ whole genome shotgun (WGS) entry which is preliminary data.</text>
</comment>
<dbReference type="AlphaFoldDB" id="A0AAP0P9N6"/>
<accession>A0AAP0P9N6</accession>
<organism evidence="1 2">
    <name type="scientific">Stephania cephalantha</name>
    <dbReference type="NCBI Taxonomy" id="152367"/>
    <lineage>
        <taxon>Eukaryota</taxon>
        <taxon>Viridiplantae</taxon>
        <taxon>Streptophyta</taxon>
        <taxon>Embryophyta</taxon>
        <taxon>Tracheophyta</taxon>
        <taxon>Spermatophyta</taxon>
        <taxon>Magnoliopsida</taxon>
        <taxon>Ranunculales</taxon>
        <taxon>Menispermaceae</taxon>
        <taxon>Menispermoideae</taxon>
        <taxon>Cissampelideae</taxon>
        <taxon>Stephania</taxon>
    </lineage>
</organism>